<proteinExistence type="predicted"/>
<evidence type="ECO:0000313" key="1">
    <source>
        <dbReference type="EMBL" id="MBA0815916.1"/>
    </source>
</evidence>
<accession>A0A7J9I1B2</accession>
<sequence>MLAQAKTKEEYKKLMVEMFSSMDSGS</sequence>
<reference evidence="1 2" key="1">
    <citation type="journal article" date="2019" name="Genome Biol. Evol.">
        <title>Insights into the evolution of the New World diploid cottons (Gossypium, subgenus Houzingenia) based on genome sequencing.</title>
        <authorList>
            <person name="Grover C.E."/>
            <person name="Arick M.A. 2nd"/>
            <person name="Thrash A."/>
            <person name="Conover J.L."/>
            <person name="Sanders W.S."/>
            <person name="Peterson D.G."/>
            <person name="Frelichowski J.E."/>
            <person name="Scheffler J.A."/>
            <person name="Scheffler B.E."/>
            <person name="Wendel J.F."/>
        </authorList>
    </citation>
    <scope>NUCLEOTIDE SEQUENCE [LARGE SCALE GENOMIC DNA]</scope>
    <source>
        <strain evidence="1">0</strain>
        <tissue evidence="1">Leaf</tissue>
    </source>
</reference>
<comment type="caution">
    <text evidence="1">The sequence shown here is derived from an EMBL/GenBank/DDBJ whole genome shotgun (WGS) entry which is preliminary data.</text>
</comment>
<protein>
    <submittedName>
        <fullName evidence="1">Uncharacterized protein</fullName>
    </submittedName>
</protein>
<evidence type="ECO:0000313" key="2">
    <source>
        <dbReference type="Proteomes" id="UP000593560"/>
    </source>
</evidence>
<gene>
    <name evidence="1" type="ORF">Gohar_000635</name>
</gene>
<dbReference type="Proteomes" id="UP000593560">
    <property type="component" value="Unassembled WGS sequence"/>
</dbReference>
<name>A0A7J9I1B2_9ROSI</name>
<organism evidence="1 2">
    <name type="scientific">Gossypium harknessii</name>
    <dbReference type="NCBI Taxonomy" id="34285"/>
    <lineage>
        <taxon>Eukaryota</taxon>
        <taxon>Viridiplantae</taxon>
        <taxon>Streptophyta</taxon>
        <taxon>Embryophyta</taxon>
        <taxon>Tracheophyta</taxon>
        <taxon>Spermatophyta</taxon>
        <taxon>Magnoliopsida</taxon>
        <taxon>eudicotyledons</taxon>
        <taxon>Gunneridae</taxon>
        <taxon>Pentapetalae</taxon>
        <taxon>rosids</taxon>
        <taxon>malvids</taxon>
        <taxon>Malvales</taxon>
        <taxon>Malvaceae</taxon>
        <taxon>Malvoideae</taxon>
        <taxon>Gossypium</taxon>
    </lineage>
</organism>
<dbReference type="EMBL" id="JABFAD010000013">
    <property type="protein sequence ID" value="MBA0815916.1"/>
    <property type="molecule type" value="Genomic_DNA"/>
</dbReference>
<dbReference type="AlphaFoldDB" id="A0A7J9I1B2"/>
<keyword evidence="2" id="KW-1185">Reference proteome</keyword>